<protein>
    <submittedName>
        <fullName evidence="6">Transmembrane protein 176l.1</fullName>
    </submittedName>
</protein>
<evidence type="ECO:0000313" key="7">
    <source>
        <dbReference type="Proteomes" id="UP000694546"/>
    </source>
</evidence>
<sequence length="234" mass="25318">MSVSMTKSEGVTVMTMTSDPGSACPPLCQILKALCYSPVCCNVSQKLRSVLGTSHSALGVSLHLVYTSHSVLGVSLHLVYTSHPALVFTPIVYVQLCKALVVYVQVVSSVTAQLSGVGLSITAVVLYSINLALLRMDWLCNDWHYGYYRRESTGTPIDNSSDMEKCLEGLSIIKAILRGVNGLLIILSVLQLCLSISCVVLGIKAIKKGFKKEKKVGLGGGEPGTVRRRRTWNR</sequence>
<feature type="transmembrane region" description="Helical" evidence="5">
    <location>
        <begin position="183"/>
        <end position="206"/>
    </location>
</feature>
<evidence type="ECO:0000256" key="3">
    <source>
        <dbReference type="ARBA" id="ARBA00022989"/>
    </source>
</evidence>
<dbReference type="GO" id="GO:0016020">
    <property type="term" value="C:membrane"/>
    <property type="evidence" value="ECO:0007669"/>
    <property type="project" value="UniProtKB-SubCell"/>
</dbReference>
<feature type="transmembrane region" description="Helical" evidence="5">
    <location>
        <begin position="85"/>
        <end position="104"/>
    </location>
</feature>
<keyword evidence="7" id="KW-1185">Reference proteome</keyword>
<keyword evidence="2 5" id="KW-0812">Transmembrane</keyword>
<name>A0A8C4Z6I7_GADMO</name>
<organism evidence="6 7">
    <name type="scientific">Gadus morhua</name>
    <name type="common">Atlantic cod</name>
    <dbReference type="NCBI Taxonomy" id="8049"/>
    <lineage>
        <taxon>Eukaryota</taxon>
        <taxon>Metazoa</taxon>
        <taxon>Chordata</taxon>
        <taxon>Craniata</taxon>
        <taxon>Vertebrata</taxon>
        <taxon>Euteleostomi</taxon>
        <taxon>Actinopterygii</taxon>
        <taxon>Neopterygii</taxon>
        <taxon>Teleostei</taxon>
        <taxon>Neoteleostei</taxon>
        <taxon>Acanthomorphata</taxon>
        <taxon>Zeiogadaria</taxon>
        <taxon>Gadariae</taxon>
        <taxon>Gadiformes</taxon>
        <taxon>Gadoidei</taxon>
        <taxon>Gadidae</taxon>
        <taxon>Gadus</taxon>
    </lineage>
</organism>
<evidence type="ECO:0000256" key="4">
    <source>
        <dbReference type="ARBA" id="ARBA00023136"/>
    </source>
</evidence>
<feature type="transmembrane region" description="Helical" evidence="5">
    <location>
        <begin position="56"/>
        <end position="79"/>
    </location>
</feature>
<dbReference type="AlphaFoldDB" id="A0A8C4Z6I7"/>
<accession>A0A8C4Z6I7</accession>
<feature type="transmembrane region" description="Helical" evidence="5">
    <location>
        <begin position="116"/>
        <end position="134"/>
    </location>
</feature>
<comment type="subcellular location">
    <subcellularLocation>
        <location evidence="1">Membrane</location>
        <topology evidence="1">Multi-pass membrane protein</topology>
    </subcellularLocation>
</comment>
<keyword evidence="4 5" id="KW-0472">Membrane</keyword>
<keyword evidence="3 5" id="KW-1133">Transmembrane helix</keyword>
<reference evidence="6" key="2">
    <citation type="submission" date="2025-09" db="UniProtKB">
        <authorList>
            <consortium name="Ensembl"/>
        </authorList>
    </citation>
    <scope>IDENTIFICATION</scope>
</reference>
<evidence type="ECO:0000256" key="1">
    <source>
        <dbReference type="ARBA" id="ARBA00004141"/>
    </source>
</evidence>
<dbReference type="InterPro" id="IPR007237">
    <property type="entry name" value="CD20-like"/>
</dbReference>
<dbReference type="Pfam" id="PF04103">
    <property type="entry name" value="CD20"/>
    <property type="match status" value="1"/>
</dbReference>
<evidence type="ECO:0000313" key="6">
    <source>
        <dbReference type="Ensembl" id="ENSGMOP00000008217.2"/>
    </source>
</evidence>
<dbReference type="Proteomes" id="UP000694546">
    <property type="component" value="Chromosome 11"/>
</dbReference>
<evidence type="ECO:0000256" key="5">
    <source>
        <dbReference type="SAM" id="Phobius"/>
    </source>
</evidence>
<dbReference type="Ensembl" id="ENSGMOT00000008451.2">
    <property type="protein sequence ID" value="ENSGMOP00000008217.2"/>
    <property type="gene ID" value="ENSGMOG00000007682.2"/>
</dbReference>
<reference evidence="6" key="1">
    <citation type="submission" date="2025-08" db="UniProtKB">
        <authorList>
            <consortium name="Ensembl"/>
        </authorList>
    </citation>
    <scope>IDENTIFICATION</scope>
</reference>
<dbReference type="GeneTree" id="ENSGT00510000051675"/>
<dbReference type="OMA" id="LMENCEH"/>
<evidence type="ECO:0000256" key="2">
    <source>
        <dbReference type="ARBA" id="ARBA00022692"/>
    </source>
</evidence>
<proteinExistence type="predicted"/>